<dbReference type="EMBL" id="JMQC01000008">
    <property type="protein sequence ID" value="KFN02746.1"/>
    <property type="molecule type" value="Genomic_DNA"/>
</dbReference>
<organism evidence="2 3">
    <name type="scientific">Bacillus clarus</name>
    <dbReference type="NCBI Taxonomy" id="2338372"/>
    <lineage>
        <taxon>Bacteria</taxon>
        <taxon>Bacillati</taxon>
        <taxon>Bacillota</taxon>
        <taxon>Bacilli</taxon>
        <taxon>Bacillales</taxon>
        <taxon>Bacillaceae</taxon>
        <taxon>Bacillus</taxon>
        <taxon>Bacillus cereus group</taxon>
    </lineage>
</organism>
<accession>A0A090ZES4</accession>
<feature type="transmembrane region" description="Helical" evidence="1">
    <location>
        <begin position="6"/>
        <end position="24"/>
    </location>
</feature>
<dbReference type="AlphaFoldDB" id="A0A090ZES4"/>
<comment type="caution">
    <text evidence="2">The sequence shown here is derived from an EMBL/GenBank/DDBJ whole genome shotgun (WGS) entry which is preliminary data.</text>
</comment>
<gene>
    <name evidence="2" type="ORF">DJ93_4337</name>
</gene>
<name>A0A090ZES4_9BACI</name>
<keyword evidence="1" id="KW-1133">Transmembrane helix</keyword>
<evidence type="ECO:0000313" key="2">
    <source>
        <dbReference type="EMBL" id="KFN02746.1"/>
    </source>
</evidence>
<dbReference type="Proteomes" id="UP000029389">
    <property type="component" value="Unassembled WGS sequence"/>
</dbReference>
<reference evidence="2 3" key="1">
    <citation type="submission" date="2014-04" db="EMBL/GenBank/DDBJ databases">
        <authorList>
            <person name="Bishop-Lilly K.A."/>
            <person name="Broomall S.M."/>
            <person name="Chain P.S."/>
            <person name="Chertkov O."/>
            <person name="Coyne S.R."/>
            <person name="Daligault H.E."/>
            <person name="Davenport K.W."/>
            <person name="Erkkila T."/>
            <person name="Frey K.G."/>
            <person name="Gibbons H.S."/>
            <person name="Gu W."/>
            <person name="Jaissle J."/>
            <person name="Johnson S.L."/>
            <person name="Koroleva G.I."/>
            <person name="Ladner J.T."/>
            <person name="Lo C.-C."/>
            <person name="Minogue T.D."/>
            <person name="Munk C."/>
            <person name="Palacios G.F."/>
            <person name="Redden C.L."/>
            <person name="Rosenzweig C.N."/>
            <person name="Scholz M.B."/>
            <person name="Teshima H."/>
            <person name="Xu Y."/>
        </authorList>
    </citation>
    <scope>NUCLEOTIDE SEQUENCE [LARGE SCALE GENOMIC DNA]</scope>
    <source>
        <strain evidence="2 3">BHP</strain>
    </source>
</reference>
<evidence type="ECO:0000313" key="3">
    <source>
        <dbReference type="Proteomes" id="UP000029389"/>
    </source>
</evidence>
<keyword evidence="1" id="KW-0472">Membrane</keyword>
<sequence>MGVGLIAVFILCAVIWALIANLFIKLPPPKQKK</sequence>
<evidence type="ECO:0000256" key="1">
    <source>
        <dbReference type="SAM" id="Phobius"/>
    </source>
</evidence>
<keyword evidence="1" id="KW-0812">Transmembrane</keyword>
<proteinExistence type="predicted"/>
<dbReference type="PATRIC" id="fig|1405.8.peg.4461"/>
<protein>
    <submittedName>
        <fullName evidence="2">Putative membrane protein</fullName>
    </submittedName>
</protein>